<evidence type="ECO:0000256" key="1">
    <source>
        <dbReference type="ARBA" id="ARBA00004651"/>
    </source>
</evidence>
<evidence type="ECO:0000313" key="9">
    <source>
        <dbReference type="EMBL" id="MDR8018705.1"/>
    </source>
</evidence>
<protein>
    <submittedName>
        <fullName evidence="9">Glycosyltransferase 87 family protein</fullName>
    </submittedName>
</protein>
<feature type="transmembrane region" description="Helical" evidence="8">
    <location>
        <begin position="383"/>
        <end position="401"/>
    </location>
</feature>
<gene>
    <name evidence="9" type="ORF">RIL96_03890</name>
</gene>
<evidence type="ECO:0000256" key="4">
    <source>
        <dbReference type="ARBA" id="ARBA00022692"/>
    </source>
</evidence>
<evidence type="ECO:0000256" key="7">
    <source>
        <dbReference type="ARBA" id="ARBA00024033"/>
    </source>
</evidence>
<dbReference type="Proteomes" id="UP001251870">
    <property type="component" value="Unassembled WGS sequence"/>
</dbReference>
<keyword evidence="2" id="KW-1003">Cell membrane</keyword>
<reference evidence="9 10" key="1">
    <citation type="submission" date="2023-09" db="EMBL/GenBank/DDBJ databases">
        <title>Description of three actinobacteria isolated from air of manufacturing shop in a pharmaceutical factory.</title>
        <authorList>
            <person name="Zhang D.-F."/>
        </authorList>
    </citation>
    <scope>NUCLEOTIDE SEQUENCE [LARGE SCALE GENOMIC DNA]</scope>
    <source>
        <strain evidence="9 10">LY-0111</strain>
    </source>
</reference>
<comment type="caution">
    <text evidence="9">The sequence shown here is derived from an EMBL/GenBank/DDBJ whole genome shotgun (WGS) entry which is preliminary data.</text>
</comment>
<comment type="similarity">
    <text evidence="7">Belongs to the glycosyltransferase 87 family.</text>
</comment>
<dbReference type="InterPro" id="IPR018584">
    <property type="entry name" value="GT87"/>
</dbReference>
<feature type="transmembrane region" description="Helical" evidence="8">
    <location>
        <begin position="21"/>
        <end position="42"/>
    </location>
</feature>
<accession>A0ABU2DQQ9</accession>
<name>A0ABU2DQQ9_9MICC</name>
<keyword evidence="5 8" id="KW-1133">Transmembrane helix</keyword>
<evidence type="ECO:0000256" key="8">
    <source>
        <dbReference type="SAM" id="Phobius"/>
    </source>
</evidence>
<sequence>MSTTMTTREPGQRRAGLSGKLLAVLLVASVCAALAAVLSVQWCRANGWTDPGQHIHMCYSDFSLLFTERGLAEGRFPFVDAVPDDQVMEYPALIAVVAGLTALLVPGSGSGAERTLLFFDINMVLVIACWFAVVVITALSAGQRRRDALMVALAPGIILTISVNWDMWAVFLGGFALLLWGRGRPGWAGVLIGLGTAMKLYPLFFLGAILVLCVRAGRIRSMVLVAGTATVTWLAVNVPFMLSAFEQWSRFYVFSSEREVSFSSMWLAFQWTGLDGAAFSTLQNSLFLLCCLTIAYLGWAAPTPPRLAQLCFLIVASFILLGKVYSPQFVMWLIPLLVLARPKVTGYVVWQAAEVFHWASVWMMSAKITSGGQFGAGHLGVEIFYGVGIVLHMATLIWLMVQVIREVLVPELDVVRAAGQDPSWDPLAGVLAGRADHVVLPGAGHPLRVRLRW</sequence>
<feature type="transmembrane region" description="Helical" evidence="8">
    <location>
        <begin position="116"/>
        <end position="139"/>
    </location>
</feature>
<evidence type="ECO:0000256" key="5">
    <source>
        <dbReference type="ARBA" id="ARBA00022989"/>
    </source>
</evidence>
<dbReference type="RefSeq" id="WP_310547682.1">
    <property type="nucleotide sequence ID" value="NZ_JAVKGR010000002.1"/>
</dbReference>
<keyword evidence="10" id="KW-1185">Reference proteome</keyword>
<dbReference type="EMBL" id="JAVKGR010000002">
    <property type="protein sequence ID" value="MDR8018705.1"/>
    <property type="molecule type" value="Genomic_DNA"/>
</dbReference>
<evidence type="ECO:0000256" key="3">
    <source>
        <dbReference type="ARBA" id="ARBA00022679"/>
    </source>
</evidence>
<comment type="subcellular location">
    <subcellularLocation>
        <location evidence="1">Cell membrane</location>
        <topology evidence="1">Multi-pass membrane protein</topology>
    </subcellularLocation>
</comment>
<dbReference type="PIRSF" id="PIRSF010361">
    <property type="entry name" value="UCP010361"/>
    <property type="match status" value="1"/>
</dbReference>
<keyword evidence="3" id="KW-0808">Transferase</keyword>
<feature type="transmembrane region" description="Helical" evidence="8">
    <location>
        <begin position="307"/>
        <end position="325"/>
    </location>
</feature>
<feature type="transmembrane region" description="Helical" evidence="8">
    <location>
        <begin position="221"/>
        <end position="240"/>
    </location>
</feature>
<keyword evidence="6 8" id="KW-0472">Membrane</keyword>
<evidence type="ECO:0000256" key="2">
    <source>
        <dbReference type="ARBA" id="ARBA00022475"/>
    </source>
</evidence>
<dbReference type="Pfam" id="PF09594">
    <property type="entry name" value="GT87"/>
    <property type="match status" value="1"/>
</dbReference>
<evidence type="ECO:0000313" key="10">
    <source>
        <dbReference type="Proteomes" id="UP001251870"/>
    </source>
</evidence>
<keyword evidence="4 8" id="KW-0812">Transmembrane</keyword>
<evidence type="ECO:0000256" key="6">
    <source>
        <dbReference type="ARBA" id="ARBA00023136"/>
    </source>
</evidence>
<organism evidence="9 10">
    <name type="scientific">Nesterenkonia aerolata</name>
    <dbReference type="NCBI Taxonomy" id="3074079"/>
    <lineage>
        <taxon>Bacteria</taxon>
        <taxon>Bacillati</taxon>
        <taxon>Actinomycetota</taxon>
        <taxon>Actinomycetes</taxon>
        <taxon>Micrococcales</taxon>
        <taxon>Micrococcaceae</taxon>
        <taxon>Nesterenkonia</taxon>
    </lineage>
</organism>
<dbReference type="InterPro" id="IPR016570">
    <property type="entry name" value="UCP010361"/>
</dbReference>
<feature type="transmembrane region" description="Helical" evidence="8">
    <location>
        <begin position="186"/>
        <end position="214"/>
    </location>
</feature>
<feature type="transmembrane region" description="Helical" evidence="8">
    <location>
        <begin position="285"/>
        <end position="301"/>
    </location>
</feature>
<feature type="transmembrane region" description="Helical" evidence="8">
    <location>
        <begin position="151"/>
        <end position="180"/>
    </location>
</feature>
<proteinExistence type="inferred from homology"/>